<organism evidence="2 3">
    <name type="scientific">Pelodictyon phaeoclathratiforme (strain DSM 5477 / BU-1)</name>
    <dbReference type="NCBI Taxonomy" id="324925"/>
    <lineage>
        <taxon>Bacteria</taxon>
        <taxon>Pseudomonadati</taxon>
        <taxon>Chlorobiota</taxon>
        <taxon>Chlorobiia</taxon>
        <taxon>Chlorobiales</taxon>
        <taxon>Chlorobiaceae</taxon>
        <taxon>Chlorobium/Pelodictyon group</taxon>
        <taxon>Pelodictyon</taxon>
    </lineage>
</organism>
<protein>
    <submittedName>
        <fullName evidence="2">Uncharacterized protein</fullName>
    </submittedName>
</protein>
<evidence type="ECO:0000256" key="1">
    <source>
        <dbReference type="SAM" id="MobiDB-lite"/>
    </source>
</evidence>
<feature type="compositionally biased region" description="Low complexity" evidence="1">
    <location>
        <begin position="53"/>
        <end position="67"/>
    </location>
</feature>
<gene>
    <name evidence="2" type="ordered locus">Ppha_2728</name>
</gene>
<dbReference type="HOGENOM" id="CLU_2059142_0_0_10"/>
<dbReference type="OrthoDB" id="595013at2"/>
<keyword evidence="3" id="KW-1185">Reference proteome</keyword>
<dbReference type="AlphaFoldDB" id="B4SGF0"/>
<evidence type="ECO:0000313" key="3">
    <source>
        <dbReference type="Proteomes" id="UP000002724"/>
    </source>
</evidence>
<proteinExistence type="predicted"/>
<dbReference type="STRING" id="324925.Ppha_2728"/>
<evidence type="ECO:0000313" key="2">
    <source>
        <dbReference type="EMBL" id="ACF44886.1"/>
    </source>
</evidence>
<dbReference type="Proteomes" id="UP000002724">
    <property type="component" value="Chromosome"/>
</dbReference>
<dbReference type="RefSeq" id="WP_012509358.1">
    <property type="nucleotide sequence ID" value="NC_011060.1"/>
</dbReference>
<feature type="compositionally biased region" description="Polar residues" evidence="1">
    <location>
        <begin position="33"/>
        <end position="42"/>
    </location>
</feature>
<name>B4SGF0_PELPB</name>
<feature type="region of interest" description="Disordered" evidence="1">
    <location>
        <begin position="1"/>
        <end position="69"/>
    </location>
</feature>
<accession>B4SGF0</accession>
<reference evidence="2 3" key="1">
    <citation type="submission" date="2008-06" db="EMBL/GenBank/DDBJ databases">
        <title>Complete sequence of Pelodictyon phaeoclathratiforme BU-1.</title>
        <authorList>
            <consortium name="US DOE Joint Genome Institute"/>
            <person name="Lucas S."/>
            <person name="Copeland A."/>
            <person name="Lapidus A."/>
            <person name="Glavina del Rio T."/>
            <person name="Dalin E."/>
            <person name="Tice H."/>
            <person name="Bruce D."/>
            <person name="Goodwin L."/>
            <person name="Pitluck S."/>
            <person name="Schmutz J."/>
            <person name="Larimer F."/>
            <person name="Land M."/>
            <person name="Hauser L."/>
            <person name="Kyrpides N."/>
            <person name="Mikhailova N."/>
            <person name="Liu Z."/>
            <person name="Li T."/>
            <person name="Zhao F."/>
            <person name="Overmann J."/>
            <person name="Bryant D.A."/>
            <person name="Richardson P."/>
        </authorList>
    </citation>
    <scope>NUCLEOTIDE SEQUENCE [LARGE SCALE GENOMIC DNA]</scope>
    <source>
        <strain evidence="3">DSM 5477 / BU-1</strain>
    </source>
</reference>
<dbReference type="EMBL" id="CP001110">
    <property type="protein sequence ID" value="ACF44886.1"/>
    <property type="molecule type" value="Genomic_DNA"/>
</dbReference>
<dbReference type="KEGG" id="pph:Ppha_2728"/>
<sequence length="119" mass="12532">MANDEQKGGFFSRFKKKAASDQEAPSIKPSTPPAVQQQSRNVVTKPETKSSLATAAQPVAPVAAAPASSESPIDTVEAFNVLCIALVDITNSQLKVIEMALSMFSNSLNKIVNGAKAKE</sequence>